<feature type="compositionally biased region" description="Low complexity" evidence="1">
    <location>
        <begin position="311"/>
        <end position="322"/>
    </location>
</feature>
<evidence type="ECO:0000313" key="3">
    <source>
        <dbReference type="Proteomes" id="UP001273209"/>
    </source>
</evidence>
<protein>
    <submittedName>
        <fullName evidence="2">Uncharacterized protein</fullName>
    </submittedName>
</protein>
<feature type="compositionally biased region" description="Acidic residues" evidence="1">
    <location>
        <begin position="386"/>
        <end position="395"/>
    </location>
</feature>
<evidence type="ECO:0000256" key="1">
    <source>
        <dbReference type="SAM" id="MobiDB-lite"/>
    </source>
</evidence>
<feature type="compositionally biased region" description="Low complexity" evidence="1">
    <location>
        <begin position="405"/>
        <end position="424"/>
    </location>
</feature>
<feature type="region of interest" description="Disordered" evidence="1">
    <location>
        <begin position="230"/>
        <end position="257"/>
    </location>
</feature>
<organism evidence="2 3">
    <name type="scientific">Trichoderma aggressivum f. europaeum</name>
    <dbReference type="NCBI Taxonomy" id="173218"/>
    <lineage>
        <taxon>Eukaryota</taxon>
        <taxon>Fungi</taxon>
        <taxon>Dikarya</taxon>
        <taxon>Ascomycota</taxon>
        <taxon>Pezizomycotina</taxon>
        <taxon>Sordariomycetes</taxon>
        <taxon>Hypocreomycetidae</taxon>
        <taxon>Hypocreales</taxon>
        <taxon>Hypocreaceae</taxon>
        <taxon>Trichoderma</taxon>
    </lineage>
</organism>
<evidence type="ECO:0000313" key="2">
    <source>
        <dbReference type="EMBL" id="KAK4081549.1"/>
    </source>
</evidence>
<gene>
    <name evidence="2" type="ORF">Triagg1_2290</name>
</gene>
<feature type="compositionally biased region" description="Basic and acidic residues" evidence="1">
    <location>
        <begin position="231"/>
        <end position="257"/>
    </location>
</feature>
<dbReference type="GeneID" id="87916360"/>
<name>A0AAE1IIX3_9HYPO</name>
<feature type="region of interest" description="Disordered" evidence="1">
    <location>
        <begin position="303"/>
        <end position="455"/>
    </location>
</feature>
<dbReference type="EMBL" id="JAWRVG010000006">
    <property type="protein sequence ID" value="KAK4081549.1"/>
    <property type="molecule type" value="Genomic_DNA"/>
</dbReference>
<reference evidence="2" key="1">
    <citation type="submission" date="2023-11" db="EMBL/GenBank/DDBJ databases">
        <title>The genome sequences of three competitors of mushroom-forming fungi.</title>
        <authorList>
            <person name="Beijen E."/>
            <person name="Ohm R.A."/>
        </authorList>
    </citation>
    <scope>NUCLEOTIDE SEQUENCE</scope>
    <source>
        <strain evidence="2">CBS 100526</strain>
    </source>
</reference>
<dbReference type="AlphaFoldDB" id="A0AAE1IIX3"/>
<feature type="compositionally biased region" description="Basic and acidic residues" evidence="1">
    <location>
        <begin position="156"/>
        <end position="171"/>
    </location>
</feature>
<feature type="region of interest" description="Disordered" evidence="1">
    <location>
        <begin position="142"/>
        <end position="171"/>
    </location>
</feature>
<accession>A0AAE1IIX3</accession>
<feature type="compositionally biased region" description="Acidic residues" evidence="1">
    <location>
        <begin position="434"/>
        <end position="445"/>
    </location>
</feature>
<sequence>MTLFKAPDVTMRKTRNDAWLKKVGGKRLGGPRQLWGDYWRRFNTMQIPILGEDEYFKTATEIAEVAANEEEFENLFMKRNQQRQEELLDLTADITRAIAWDKCQFPCSAAKGAARKAGTTGCFEYFVSLLRGNVLGWEADEAGDDVPNNAIADSGEEPKKPDDKETQKPYGKEVQSFGDYIYKDYMYRGRMGHWGSPSPYSSMGRTQRWGDIDHFYAGEDLDAYAKSRRGLRQEQGYREQRATDIQEINSSDKEDMNHHENDRWLLNSPYNNASASHSFFPAHGIANGAAAVEKSRPANDSLIRKHRRSESPATAASPNASSIKQTTPGGSKKGVRFQDDDDDDDDEREHKRQRTQSPVPTLHVPSDTPSALGAAESSMKRRRSDSDEDDDEDDVDRGRKRQRRQSPAPAMPPASSSVQQSAVANPEKRSGISDGDDDDEDDQDEDGQRRKRQKM</sequence>
<dbReference type="RefSeq" id="XP_062758502.1">
    <property type="nucleotide sequence ID" value="XM_062896455.1"/>
</dbReference>
<dbReference type="Proteomes" id="UP001273209">
    <property type="component" value="Unassembled WGS sequence"/>
</dbReference>
<keyword evidence="3" id="KW-1185">Reference proteome</keyword>
<proteinExistence type="predicted"/>
<comment type="caution">
    <text evidence="2">The sequence shown here is derived from an EMBL/GenBank/DDBJ whole genome shotgun (WGS) entry which is preliminary data.</text>
</comment>